<dbReference type="PANTHER" id="PTHR36454:SF1">
    <property type="entry name" value="DUF1015 DOMAIN-CONTAINING PROTEIN"/>
    <property type="match status" value="1"/>
</dbReference>
<name>A0A644YHB5_9ZZZZ</name>
<evidence type="ECO:0000256" key="1">
    <source>
        <dbReference type="ARBA" id="ARBA00007405"/>
    </source>
</evidence>
<dbReference type="InterPro" id="IPR024434">
    <property type="entry name" value="TSCPD_dom"/>
</dbReference>
<dbReference type="GO" id="GO:0071897">
    <property type="term" value="P:DNA biosynthetic process"/>
    <property type="evidence" value="ECO:0007669"/>
    <property type="project" value="UniProtKB-KW"/>
</dbReference>
<evidence type="ECO:0000259" key="6">
    <source>
        <dbReference type="Pfam" id="PF12637"/>
    </source>
</evidence>
<evidence type="ECO:0000256" key="5">
    <source>
        <dbReference type="ARBA" id="ARBA00047754"/>
    </source>
</evidence>
<organism evidence="7">
    <name type="scientific">bioreactor metagenome</name>
    <dbReference type="NCBI Taxonomy" id="1076179"/>
    <lineage>
        <taxon>unclassified sequences</taxon>
        <taxon>metagenomes</taxon>
        <taxon>ecological metagenomes</taxon>
    </lineage>
</organism>
<evidence type="ECO:0000256" key="3">
    <source>
        <dbReference type="ARBA" id="ARBA00022634"/>
    </source>
</evidence>
<dbReference type="Pfam" id="PF06245">
    <property type="entry name" value="DUF1015"/>
    <property type="match status" value="1"/>
</dbReference>
<comment type="caution">
    <text evidence="7">The sequence shown here is derived from an EMBL/GenBank/DDBJ whole genome shotgun (WGS) entry which is preliminary data.</text>
</comment>
<sequence length="513" mass="57187">MRYEYKTNGTCSRLISFNADEDGKITDIKFTGGCDGNLKAISRAMEGKNASEIKNLFKGITCGSKPTSCSDQLSRALDKYMRENAIKCDNGVFFPAEVMLPENADMTKWSVVACDQFTSEPEYWENADRIVGSAPSTLRITLPEIYLDKPGVDEKIASINKSMREYMRQGILKQREPQFILTERTLSNGAVRRGLVGMIDLEKYDYSKGSASAVRATEGTVTERIPPRLRVRKSAILELPHVMLLIDDREKTVIEPLSFPEVKNTFEKLYDFKLMLSGGSVCGYAVSPEYTKKIDSALSALADREAFDEKYNLSGDDNGVLLFAVGDGNHSLATAKAFYERIKSTLSPADAAEHPARYALCEVVNLHDPALEFEPIHRVLFGASPEAVEKALRGYFELSETQSEEQSFAFRADGRETRYFIKNPPSAIAVGSVQSFIDDFIKTSGRRVDYIHGADVARRLADEGGAAAFLLPDTDKNMLFKTVISDGALPRKTFSMGHACDKRYYLEARRIQR</sequence>
<dbReference type="AlphaFoldDB" id="A0A644YHB5"/>
<evidence type="ECO:0000313" key="7">
    <source>
        <dbReference type="EMBL" id="MPM27709.1"/>
    </source>
</evidence>
<proteinExistence type="inferred from homology"/>
<dbReference type="GO" id="GO:0000166">
    <property type="term" value="F:nucleotide binding"/>
    <property type="evidence" value="ECO:0007669"/>
    <property type="project" value="UniProtKB-KW"/>
</dbReference>
<comment type="catalytic activity">
    <reaction evidence="5">
        <text>a 2'-deoxyribonucleoside 5'-diphosphate + [thioredoxin]-disulfide + H2O = a ribonucleoside 5'-diphosphate + [thioredoxin]-dithiol</text>
        <dbReference type="Rhea" id="RHEA:23252"/>
        <dbReference type="Rhea" id="RHEA-COMP:10698"/>
        <dbReference type="Rhea" id="RHEA-COMP:10700"/>
        <dbReference type="ChEBI" id="CHEBI:15377"/>
        <dbReference type="ChEBI" id="CHEBI:29950"/>
        <dbReference type="ChEBI" id="CHEBI:50058"/>
        <dbReference type="ChEBI" id="CHEBI:57930"/>
        <dbReference type="ChEBI" id="CHEBI:73316"/>
        <dbReference type="EC" id="1.17.4.1"/>
    </reaction>
</comment>
<dbReference type="InterPro" id="IPR008323">
    <property type="entry name" value="UCP033563"/>
</dbReference>
<dbReference type="PANTHER" id="PTHR36454">
    <property type="entry name" value="LMO2823 PROTEIN"/>
    <property type="match status" value="1"/>
</dbReference>
<feature type="domain" description="TSCPD" evidence="6">
    <location>
        <begin position="5"/>
        <end position="81"/>
    </location>
</feature>
<dbReference type="InterPro" id="IPR023806">
    <property type="entry name" value="CHP03905"/>
</dbReference>
<dbReference type="EC" id="1.17.4.1" evidence="2"/>
<evidence type="ECO:0000256" key="2">
    <source>
        <dbReference type="ARBA" id="ARBA00012274"/>
    </source>
</evidence>
<dbReference type="Pfam" id="PF12637">
    <property type="entry name" value="TSCPD"/>
    <property type="match status" value="1"/>
</dbReference>
<gene>
    <name evidence="7" type="ORF">SDC9_74222</name>
</gene>
<dbReference type="GO" id="GO:0004748">
    <property type="term" value="F:ribonucleoside-diphosphate reductase activity, thioredoxin disulfide as acceptor"/>
    <property type="evidence" value="ECO:0007669"/>
    <property type="project" value="UniProtKB-EC"/>
</dbReference>
<accession>A0A644YHB5</accession>
<reference evidence="7" key="1">
    <citation type="submission" date="2019-08" db="EMBL/GenBank/DDBJ databases">
        <authorList>
            <person name="Kucharzyk K."/>
            <person name="Murdoch R.W."/>
            <person name="Higgins S."/>
            <person name="Loffler F."/>
        </authorList>
    </citation>
    <scope>NUCLEOTIDE SEQUENCE</scope>
</reference>
<comment type="similarity">
    <text evidence="1">Belongs to the ribonucleoside diphosphate reductase class-2 family.</text>
</comment>
<keyword evidence="4" id="KW-0547">Nucleotide-binding</keyword>
<dbReference type="NCBIfam" id="TIGR03905">
    <property type="entry name" value="TIGR03905_4_Cys"/>
    <property type="match status" value="1"/>
</dbReference>
<evidence type="ECO:0000256" key="4">
    <source>
        <dbReference type="ARBA" id="ARBA00022741"/>
    </source>
</evidence>
<dbReference type="EMBL" id="VSSQ01005065">
    <property type="protein sequence ID" value="MPM27709.1"/>
    <property type="molecule type" value="Genomic_DNA"/>
</dbReference>
<protein>
    <recommendedName>
        <fullName evidence="2">ribonucleoside-diphosphate reductase</fullName>
        <ecNumber evidence="2">1.17.4.1</ecNumber>
    </recommendedName>
</protein>
<keyword evidence="3" id="KW-0237">DNA synthesis</keyword>